<dbReference type="InterPro" id="IPR036259">
    <property type="entry name" value="MFS_trans_sf"/>
</dbReference>
<evidence type="ECO:0000256" key="1">
    <source>
        <dbReference type="ARBA" id="ARBA00004141"/>
    </source>
</evidence>
<feature type="transmembrane region" description="Helical" evidence="8">
    <location>
        <begin position="181"/>
        <end position="203"/>
    </location>
</feature>
<proteinExistence type="predicted"/>
<dbReference type="CDD" id="cd17364">
    <property type="entry name" value="MFS_PhT"/>
    <property type="match status" value="1"/>
</dbReference>
<evidence type="ECO:0000256" key="8">
    <source>
        <dbReference type="SAM" id="Phobius"/>
    </source>
</evidence>
<evidence type="ECO:0000256" key="7">
    <source>
        <dbReference type="SAM" id="MobiDB-lite"/>
    </source>
</evidence>
<dbReference type="OrthoDB" id="433512at2759"/>
<organism evidence="10 11">
    <name type="scientific">Baudoinia panamericana (strain UAMH 10762)</name>
    <name type="common">Angels' share fungus</name>
    <name type="synonym">Baudoinia compniacensis (strain UAMH 10762)</name>
    <dbReference type="NCBI Taxonomy" id="717646"/>
    <lineage>
        <taxon>Eukaryota</taxon>
        <taxon>Fungi</taxon>
        <taxon>Dikarya</taxon>
        <taxon>Ascomycota</taxon>
        <taxon>Pezizomycotina</taxon>
        <taxon>Dothideomycetes</taxon>
        <taxon>Dothideomycetidae</taxon>
        <taxon>Mycosphaerellales</taxon>
        <taxon>Teratosphaeriaceae</taxon>
        <taxon>Baudoinia</taxon>
    </lineage>
</organism>
<feature type="transmembrane region" description="Helical" evidence="8">
    <location>
        <begin position="232"/>
        <end position="250"/>
    </location>
</feature>
<keyword evidence="2" id="KW-0813">Transport</keyword>
<dbReference type="InterPro" id="IPR005828">
    <property type="entry name" value="MFS_sugar_transport-like"/>
</dbReference>
<comment type="subcellular location">
    <subcellularLocation>
        <location evidence="1">Membrane</location>
        <topology evidence="1">Multi-pass membrane protein</topology>
    </subcellularLocation>
</comment>
<evidence type="ECO:0000256" key="2">
    <source>
        <dbReference type="ARBA" id="ARBA00022448"/>
    </source>
</evidence>
<dbReference type="HOGENOM" id="CLU_001265_46_14_1"/>
<feature type="transmembrane region" description="Helical" evidence="8">
    <location>
        <begin position="400"/>
        <end position="422"/>
    </location>
</feature>
<dbReference type="GO" id="GO:0005315">
    <property type="term" value="F:phosphate transmembrane transporter activity"/>
    <property type="evidence" value="ECO:0007669"/>
    <property type="project" value="InterPro"/>
</dbReference>
<evidence type="ECO:0000256" key="3">
    <source>
        <dbReference type="ARBA" id="ARBA00022592"/>
    </source>
</evidence>
<keyword evidence="5 8" id="KW-1133">Transmembrane helix</keyword>
<feature type="transmembrane region" description="Helical" evidence="8">
    <location>
        <begin position="61"/>
        <end position="78"/>
    </location>
</feature>
<dbReference type="EMBL" id="KB445552">
    <property type="protein sequence ID" value="EMC99269.1"/>
    <property type="molecule type" value="Genomic_DNA"/>
</dbReference>
<feature type="transmembrane region" description="Helical" evidence="8">
    <location>
        <begin position="365"/>
        <end position="388"/>
    </location>
</feature>
<sequence length="641" mass="69831">MASRTAGGNAAFRNFHNDYLYIADPNERRRLALNEIDQAPFGWSHVRSIVVTGMGFFTDCYDIFAIGLVTNMLAVVYFRKMAMPAAADTAIKVATGAGNVVGQITFGLLADIIGRKRMYGIELLIIIWSTLANALSSHSEGLSIVGVIIFWRVAMGVGIGGDYPLSAVICTEFASTKWRGAIVGSVFAMQGLGQFGAAIVSLITVSAYRKHLSSAATAAQCDVGCTIALDKIWRIIIGFAAIPGCLALYYRLTIPETPRYTFDIKQDIVQAGSDIRAFLTGFPRGLPDGIERAKGMRDSMRGLVAPKGSWRDFWRYNLQWKHGKVLLGTAGSWFFLDVAFYGVTLNNATFLSEIGYAHGKNLYQVFSRAAVGSLIIVCAGAIPGYWVTVATVDTIGRKPIQLMGFVMVFAMLCVMGFGYHAIGNDGLLACYIIAQFFFNFGPNATTFIVPGECFPTRYRSTSHGISAAAGKVGSIVAQCVIGPLRTRGATRMNPSPWLNHVIQIFALPMLLGIFTTLLIPETKRRTLEDLANERPIWPDHEGSRGGYYDASASSPTDSRRSTSKKQERDANHQGGIISKHLWVKGRKSAGSDIGLVDVAKREGVSVHNNPPMSANAVLEDEWRPPRPPPAFATSNKSWFDD</sequence>
<feature type="transmembrane region" description="Helical" evidence="8">
    <location>
        <begin position="141"/>
        <end position="160"/>
    </location>
</feature>
<evidence type="ECO:0000313" key="10">
    <source>
        <dbReference type="EMBL" id="EMC99269.1"/>
    </source>
</evidence>
<dbReference type="Proteomes" id="UP000011761">
    <property type="component" value="Unassembled WGS sequence"/>
</dbReference>
<protein>
    <recommendedName>
        <fullName evidence="9">Major facilitator superfamily (MFS) profile domain-containing protein</fullName>
    </recommendedName>
</protein>
<gene>
    <name evidence="10" type="ORF">BAUCODRAFT_396872</name>
</gene>
<dbReference type="InterPro" id="IPR004738">
    <property type="entry name" value="Phos_permease"/>
</dbReference>
<feature type="transmembrane region" description="Helical" evidence="8">
    <location>
        <begin position="325"/>
        <end position="345"/>
    </location>
</feature>
<dbReference type="PROSITE" id="PS50850">
    <property type="entry name" value="MFS"/>
    <property type="match status" value="1"/>
</dbReference>
<dbReference type="GO" id="GO:0006817">
    <property type="term" value="P:phosphate ion transport"/>
    <property type="evidence" value="ECO:0007669"/>
    <property type="project" value="UniProtKB-KW"/>
</dbReference>
<keyword evidence="3" id="KW-0592">Phosphate transport</keyword>
<dbReference type="KEGG" id="bcom:BAUCODRAFT_396872"/>
<evidence type="ECO:0000256" key="5">
    <source>
        <dbReference type="ARBA" id="ARBA00022989"/>
    </source>
</evidence>
<feature type="domain" description="Major facilitator superfamily (MFS) profile" evidence="9">
    <location>
        <begin position="48"/>
        <end position="524"/>
    </location>
</feature>
<name>M2NIP8_BAUPA</name>
<dbReference type="eggNOG" id="KOG0252">
    <property type="taxonomic scope" value="Eukaryota"/>
</dbReference>
<evidence type="ECO:0000259" key="9">
    <source>
        <dbReference type="PROSITE" id="PS50850"/>
    </source>
</evidence>
<dbReference type="NCBIfam" id="TIGR00887">
    <property type="entry name" value="2A0109"/>
    <property type="match status" value="1"/>
</dbReference>
<evidence type="ECO:0000256" key="6">
    <source>
        <dbReference type="ARBA" id="ARBA00023136"/>
    </source>
</evidence>
<reference evidence="10 11" key="1">
    <citation type="journal article" date="2012" name="PLoS Pathog.">
        <title>Diverse lifestyles and strategies of plant pathogenesis encoded in the genomes of eighteen Dothideomycetes fungi.</title>
        <authorList>
            <person name="Ohm R.A."/>
            <person name="Feau N."/>
            <person name="Henrissat B."/>
            <person name="Schoch C.L."/>
            <person name="Horwitz B.A."/>
            <person name="Barry K.W."/>
            <person name="Condon B.J."/>
            <person name="Copeland A.C."/>
            <person name="Dhillon B."/>
            <person name="Glaser F."/>
            <person name="Hesse C.N."/>
            <person name="Kosti I."/>
            <person name="LaButti K."/>
            <person name="Lindquist E.A."/>
            <person name="Lucas S."/>
            <person name="Salamov A.A."/>
            <person name="Bradshaw R.E."/>
            <person name="Ciuffetti L."/>
            <person name="Hamelin R.C."/>
            <person name="Kema G.H.J."/>
            <person name="Lawrence C."/>
            <person name="Scott J.A."/>
            <person name="Spatafora J.W."/>
            <person name="Turgeon B.G."/>
            <person name="de Wit P.J.G.M."/>
            <person name="Zhong S."/>
            <person name="Goodwin S.B."/>
            <person name="Grigoriev I.V."/>
        </authorList>
    </citation>
    <scope>NUCLEOTIDE SEQUENCE [LARGE SCALE GENOMIC DNA]</scope>
    <source>
        <strain evidence="10 11">UAMH 10762</strain>
    </source>
</reference>
<dbReference type="OMA" id="SNEWGLF"/>
<keyword evidence="6 8" id="KW-0472">Membrane</keyword>
<accession>M2NIP8</accession>
<dbReference type="SUPFAM" id="SSF103473">
    <property type="entry name" value="MFS general substrate transporter"/>
    <property type="match status" value="1"/>
</dbReference>
<dbReference type="InterPro" id="IPR020846">
    <property type="entry name" value="MFS_dom"/>
</dbReference>
<dbReference type="AlphaFoldDB" id="M2NIP8"/>
<feature type="region of interest" description="Disordered" evidence="7">
    <location>
        <begin position="619"/>
        <end position="641"/>
    </location>
</feature>
<dbReference type="PANTHER" id="PTHR24064">
    <property type="entry name" value="SOLUTE CARRIER FAMILY 22 MEMBER"/>
    <property type="match status" value="1"/>
</dbReference>
<dbReference type="Pfam" id="PF00083">
    <property type="entry name" value="Sugar_tr"/>
    <property type="match status" value="1"/>
</dbReference>
<feature type="transmembrane region" description="Helical" evidence="8">
    <location>
        <begin position="497"/>
        <end position="519"/>
    </location>
</feature>
<feature type="region of interest" description="Disordered" evidence="7">
    <location>
        <begin position="535"/>
        <end position="576"/>
    </location>
</feature>
<dbReference type="STRING" id="717646.M2NIP8"/>
<dbReference type="GO" id="GO:0016020">
    <property type="term" value="C:membrane"/>
    <property type="evidence" value="ECO:0007669"/>
    <property type="project" value="UniProtKB-SubCell"/>
</dbReference>
<dbReference type="Gene3D" id="1.20.1250.20">
    <property type="entry name" value="MFS general substrate transporter like domains"/>
    <property type="match status" value="2"/>
</dbReference>
<keyword evidence="11" id="KW-1185">Reference proteome</keyword>
<keyword evidence="4 8" id="KW-0812">Transmembrane</keyword>
<dbReference type="GeneID" id="19113857"/>
<feature type="transmembrane region" description="Helical" evidence="8">
    <location>
        <begin position="118"/>
        <end position="135"/>
    </location>
</feature>
<feature type="compositionally biased region" description="Basic and acidic residues" evidence="7">
    <location>
        <begin position="557"/>
        <end position="571"/>
    </location>
</feature>
<evidence type="ECO:0000256" key="4">
    <source>
        <dbReference type="ARBA" id="ARBA00022692"/>
    </source>
</evidence>
<evidence type="ECO:0000313" key="11">
    <source>
        <dbReference type="Proteomes" id="UP000011761"/>
    </source>
</evidence>
<dbReference type="RefSeq" id="XP_007674202.1">
    <property type="nucleotide sequence ID" value="XM_007676012.1"/>
</dbReference>
<feature type="compositionally biased region" description="Polar residues" evidence="7">
    <location>
        <begin position="632"/>
        <end position="641"/>
    </location>
</feature>